<feature type="domain" description="Response regulatory" evidence="4">
    <location>
        <begin position="7"/>
        <end position="122"/>
    </location>
</feature>
<dbReference type="SUPFAM" id="SSF52172">
    <property type="entry name" value="CheY-like"/>
    <property type="match status" value="1"/>
</dbReference>
<dbReference type="PANTHER" id="PTHR43367:SF1">
    <property type="entry name" value="TWO-COMPONENT RESPONSE REGULATOR-LIKE APRR6-RELATED"/>
    <property type="match status" value="1"/>
</dbReference>
<dbReference type="HOGENOM" id="CLU_000445_65_0_9"/>
<dbReference type="SMART" id="SM01012">
    <property type="entry name" value="ANTAR"/>
    <property type="match status" value="1"/>
</dbReference>
<reference evidence="6 7" key="1">
    <citation type="submission" date="2011-08" db="EMBL/GenBank/DDBJ databases">
        <title>The Genome Sequence of Clostridium orbiscindens 1_3_50AFAA.</title>
        <authorList>
            <consortium name="The Broad Institute Genome Sequencing Platform"/>
            <person name="Earl A."/>
            <person name="Ward D."/>
            <person name="Feldgarden M."/>
            <person name="Gevers D."/>
            <person name="Daigneault M."/>
            <person name="Strauss J."/>
            <person name="Allen-Vercoe E."/>
            <person name="Young S.K."/>
            <person name="Zeng Q."/>
            <person name="Gargeya S."/>
            <person name="Fitzgerald M."/>
            <person name="Haas B."/>
            <person name="Abouelleil A."/>
            <person name="Alvarado L."/>
            <person name="Arachchi H.M."/>
            <person name="Berlin A."/>
            <person name="Brown A."/>
            <person name="Chapman S.B."/>
            <person name="Chen Z."/>
            <person name="Dunbar C."/>
            <person name="Freedman E."/>
            <person name="Gearin G."/>
            <person name="Gellesch M."/>
            <person name="Goldberg J."/>
            <person name="Griggs A."/>
            <person name="Gujja S."/>
            <person name="Heiman D."/>
            <person name="Howarth C."/>
            <person name="Larson L."/>
            <person name="Lui A."/>
            <person name="MacDonald P.J.P."/>
            <person name="Montmayeur A."/>
            <person name="Murphy C."/>
            <person name="Neiman D."/>
            <person name="Pearson M."/>
            <person name="Priest M."/>
            <person name="Roberts A."/>
            <person name="Saif S."/>
            <person name="Shea T."/>
            <person name="Shenoy N."/>
            <person name="Sisk P."/>
            <person name="Stolte C."/>
            <person name="Sykes S."/>
            <person name="Wortman J."/>
            <person name="Nusbaum C."/>
            <person name="Birren B."/>
        </authorList>
    </citation>
    <scope>NUCLEOTIDE SEQUENCE [LARGE SCALE GENOMIC DNA]</scope>
    <source>
        <strain evidence="6 7">1_3_50AFAA</strain>
    </source>
</reference>
<dbReference type="PATRIC" id="fig|742738.3.peg.2723"/>
<evidence type="ECO:0000256" key="1">
    <source>
        <dbReference type="ARBA" id="ARBA00018672"/>
    </source>
</evidence>
<comment type="caution">
    <text evidence="6">The sequence shown here is derived from an EMBL/GenBank/DDBJ whole genome shotgun (WGS) entry which is preliminary data.</text>
</comment>
<dbReference type="PROSITE" id="PS50110">
    <property type="entry name" value="RESPONSE_REGULATORY"/>
    <property type="match status" value="1"/>
</dbReference>
<protein>
    <recommendedName>
        <fullName evidence="1">Stage 0 sporulation protein A homolog</fullName>
    </recommendedName>
</protein>
<dbReference type="PANTHER" id="PTHR43367">
    <property type="match status" value="1"/>
</dbReference>
<dbReference type="GO" id="GO:0000160">
    <property type="term" value="P:phosphorelay signal transduction system"/>
    <property type="evidence" value="ECO:0007669"/>
    <property type="project" value="InterPro"/>
</dbReference>
<dbReference type="InterPro" id="IPR005561">
    <property type="entry name" value="ANTAR"/>
</dbReference>
<organism evidence="6 7">
    <name type="scientific">Flavonifractor plautii 1_3_50AFAA</name>
    <dbReference type="NCBI Taxonomy" id="742738"/>
    <lineage>
        <taxon>Bacteria</taxon>
        <taxon>Bacillati</taxon>
        <taxon>Bacillota</taxon>
        <taxon>Clostridia</taxon>
        <taxon>Eubacteriales</taxon>
        <taxon>Oscillospiraceae</taxon>
        <taxon>Flavonifractor</taxon>
    </lineage>
</organism>
<feature type="modified residue" description="4-aspartylphosphate" evidence="3">
    <location>
        <position position="57"/>
    </location>
</feature>
<proteinExistence type="predicted"/>
<dbReference type="InterPro" id="IPR008327">
    <property type="entry name" value="Sig_transdc_resp-reg_antiterm"/>
</dbReference>
<comment type="function">
    <text evidence="2">May play the central regulatory role in sporulation. It may be an element of the effector pathway responsible for the activation of sporulation genes in response to nutritional stress. Spo0A may act in concert with spo0H (a sigma factor) to control the expression of some genes that are critical to the sporulation process.</text>
</comment>
<evidence type="ECO:0000259" key="5">
    <source>
        <dbReference type="PROSITE" id="PS50921"/>
    </source>
</evidence>
<dbReference type="GO" id="GO:0003723">
    <property type="term" value="F:RNA binding"/>
    <property type="evidence" value="ECO:0007669"/>
    <property type="project" value="InterPro"/>
</dbReference>
<dbReference type="Gene3D" id="3.40.50.2300">
    <property type="match status" value="1"/>
</dbReference>
<dbReference type="Gene3D" id="1.10.10.10">
    <property type="entry name" value="Winged helix-like DNA-binding domain superfamily/Winged helix DNA-binding domain"/>
    <property type="match status" value="1"/>
</dbReference>
<accession>A0A096DAP6</accession>
<dbReference type="PROSITE" id="PS50921">
    <property type="entry name" value="ANTAR"/>
    <property type="match status" value="1"/>
</dbReference>
<dbReference type="InterPro" id="IPR001789">
    <property type="entry name" value="Sig_transdc_resp-reg_receiver"/>
</dbReference>
<dbReference type="Proteomes" id="UP000029585">
    <property type="component" value="Unassembled WGS sequence"/>
</dbReference>
<dbReference type="AlphaFoldDB" id="A0A096DAP6"/>
<dbReference type="EMBL" id="ADLO01000083">
    <property type="protein sequence ID" value="KGF54609.1"/>
    <property type="molecule type" value="Genomic_DNA"/>
</dbReference>
<keyword evidence="3" id="KW-0597">Phosphoprotein</keyword>
<sequence>MEKDAIRVVIADDEPISRMDLKELLTEGGYTVVAEVSDGFDAVENCKLYHPDLVLLDIKMPFLDGLAAAKIIYEEELADTIIMLTAYSEREFVEQAKDYGVSGYLVKPIDEKSLIPNIELVVAQSKEMKRLRKDMAKVSERLANRSIIEKAKGQVMQEQNLSEQEAYHYIRKLSQLKGLSMRRVAEMILVKGGG</sequence>
<keyword evidence="7" id="KW-1185">Reference proteome</keyword>
<name>A0A096DAP6_FLAPL</name>
<gene>
    <name evidence="6" type="ORF">HMPREF9460_02650</name>
</gene>
<dbReference type="RefSeq" id="WP_007493534.1">
    <property type="nucleotide sequence ID" value="NZ_KN174164.1"/>
</dbReference>
<dbReference type="Pfam" id="PF03861">
    <property type="entry name" value="ANTAR"/>
    <property type="match status" value="1"/>
</dbReference>
<feature type="domain" description="ANTAR" evidence="5">
    <location>
        <begin position="128"/>
        <end position="189"/>
    </location>
</feature>
<evidence type="ECO:0000313" key="7">
    <source>
        <dbReference type="Proteomes" id="UP000029585"/>
    </source>
</evidence>
<evidence type="ECO:0000256" key="3">
    <source>
        <dbReference type="PROSITE-ProRule" id="PRU00169"/>
    </source>
</evidence>
<dbReference type="PIRSF" id="PIRSF036382">
    <property type="entry name" value="RR_antiterm"/>
    <property type="match status" value="1"/>
</dbReference>
<dbReference type="eggNOG" id="COG3707">
    <property type="taxonomic scope" value="Bacteria"/>
</dbReference>
<dbReference type="InterPro" id="IPR011006">
    <property type="entry name" value="CheY-like_superfamily"/>
</dbReference>
<evidence type="ECO:0000256" key="2">
    <source>
        <dbReference type="ARBA" id="ARBA00024867"/>
    </source>
</evidence>
<evidence type="ECO:0000313" key="6">
    <source>
        <dbReference type="EMBL" id="KGF54609.1"/>
    </source>
</evidence>
<dbReference type="InterPro" id="IPR036388">
    <property type="entry name" value="WH-like_DNA-bd_sf"/>
</dbReference>
<dbReference type="SMART" id="SM00448">
    <property type="entry name" value="REC"/>
    <property type="match status" value="1"/>
</dbReference>
<evidence type="ECO:0000259" key="4">
    <source>
        <dbReference type="PROSITE" id="PS50110"/>
    </source>
</evidence>
<dbReference type="GeneID" id="63972933"/>
<dbReference type="Pfam" id="PF00072">
    <property type="entry name" value="Response_reg"/>
    <property type="match status" value="1"/>
</dbReference>